<dbReference type="eggNOG" id="arCOG00679">
    <property type="taxonomic scope" value="Archaea"/>
</dbReference>
<dbReference type="RefSeq" id="WP_021054989.1">
    <property type="nucleotide sequence ID" value="NZ_KE356561.1"/>
</dbReference>
<dbReference type="EMBL" id="KE356561">
    <property type="protein sequence ID" value="ERG95512.1"/>
    <property type="molecule type" value="Genomic_DNA"/>
</dbReference>
<evidence type="ECO:0000313" key="2">
    <source>
        <dbReference type="Proteomes" id="UP000030710"/>
    </source>
</evidence>
<protein>
    <recommendedName>
        <fullName evidence="3">Transposase</fullName>
    </recommendedName>
</protein>
<name>U1PP45_9EURY</name>
<organism evidence="1 2">
    <name type="scientific">Haloquadratum walsbyi J07HQW2</name>
    <dbReference type="NCBI Taxonomy" id="1238425"/>
    <lineage>
        <taxon>Archaea</taxon>
        <taxon>Methanobacteriati</taxon>
        <taxon>Methanobacteriota</taxon>
        <taxon>Stenosarchaea group</taxon>
        <taxon>Halobacteria</taxon>
        <taxon>Halobacteriales</taxon>
        <taxon>Haloferacaceae</taxon>
        <taxon>Haloquadratum</taxon>
    </lineage>
</organism>
<evidence type="ECO:0008006" key="3">
    <source>
        <dbReference type="Google" id="ProtNLM"/>
    </source>
</evidence>
<accession>U1PP45</accession>
<reference evidence="1 2" key="1">
    <citation type="journal article" date="2013" name="PLoS ONE">
        <title>Assembly-driven community genomics of a hypersaline microbial ecosystem.</title>
        <authorList>
            <person name="Podell S."/>
            <person name="Ugalde J.A."/>
            <person name="Narasingarao P."/>
            <person name="Banfield J.F."/>
            <person name="Heidelberg K.B."/>
            <person name="Allen E.E."/>
        </authorList>
    </citation>
    <scope>NUCLEOTIDE SEQUENCE [LARGE SCALE GENOMIC DNA]</scope>
    <source>
        <strain evidence="2">J07HQW2</strain>
    </source>
</reference>
<dbReference type="AlphaFoldDB" id="U1PP45"/>
<evidence type="ECO:0000313" key="1">
    <source>
        <dbReference type="EMBL" id="ERG95512.1"/>
    </source>
</evidence>
<gene>
    <name evidence="1" type="ORF">J07HQW2_01969</name>
</gene>
<dbReference type="HOGENOM" id="CLU_2177844_0_0_2"/>
<dbReference type="Proteomes" id="UP000030710">
    <property type="component" value="Unassembled WGS sequence"/>
</dbReference>
<sequence>MASDTEYYRRTAITRLDGLSQHDHELLRATTQGWLDRCNTASSLAWENEHTRSGVRNTAKDTVQGETNLGSQHSILACHEVAAAPNPVLKNERKQEGNATTLYIIFYNL</sequence>
<proteinExistence type="predicted"/>